<comment type="caution">
    <text evidence="1">The sequence shown here is derived from an EMBL/GenBank/DDBJ whole genome shotgun (WGS) entry which is preliminary data.</text>
</comment>
<evidence type="ECO:0000313" key="1">
    <source>
        <dbReference type="EMBL" id="MCI1189882.1"/>
    </source>
</evidence>
<dbReference type="Proteomes" id="UP001139193">
    <property type="component" value="Unassembled WGS sequence"/>
</dbReference>
<reference evidence="1" key="1">
    <citation type="submission" date="2022-03" db="EMBL/GenBank/DDBJ databases">
        <title>Bacterial whole genome sequence for Hymenobacter sp. DH14.</title>
        <authorList>
            <person name="Le V."/>
        </authorList>
    </citation>
    <scope>NUCLEOTIDE SEQUENCE</scope>
    <source>
        <strain evidence="1">DH14</strain>
    </source>
</reference>
<proteinExistence type="predicted"/>
<name>A0A9X1VJD3_9BACT</name>
<accession>A0A9X1VJD3</accession>
<keyword evidence="2" id="KW-1185">Reference proteome</keyword>
<organism evidence="1 2">
    <name type="scientific">Hymenobacter cyanobacteriorum</name>
    <dbReference type="NCBI Taxonomy" id="2926463"/>
    <lineage>
        <taxon>Bacteria</taxon>
        <taxon>Pseudomonadati</taxon>
        <taxon>Bacteroidota</taxon>
        <taxon>Cytophagia</taxon>
        <taxon>Cytophagales</taxon>
        <taxon>Hymenobacteraceae</taxon>
        <taxon>Hymenobacter</taxon>
    </lineage>
</organism>
<gene>
    <name evidence="1" type="ORF">MON38_20865</name>
</gene>
<protein>
    <submittedName>
        <fullName evidence="1">Uncharacterized protein</fullName>
    </submittedName>
</protein>
<dbReference type="EMBL" id="JALBGC010000006">
    <property type="protein sequence ID" value="MCI1189882.1"/>
    <property type="molecule type" value="Genomic_DNA"/>
</dbReference>
<dbReference type="AlphaFoldDB" id="A0A9X1VJD3"/>
<evidence type="ECO:0000313" key="2">
    <source>
        <dbReference type="Proteomes" id="UP001139193"/>
    </source>
</evidence>
<sequence>MSNDEKRIRKPQIGIEVEADEKALFQKVAKARRLTLSALTRLLLLDEARRLGIPYSTDAKEEG</sequence>
<dbReference type="RefSeq" id="WP_241938091.1">
    <property type="nucleotide sequence ID" value="NZ_JALBGC010000006.1"/>
</dbReference>